<dbReference type="InterPro" id="IPR001851">
    <property type="entry name" value="ABC_transp_permease"/>
</dbReference>
<keyword evidence="9" id="KW-1185">Reference proteome</keyword>
<evidence type="ECO:0000256" key="7">
    <source>
        <dbReference type="SAM" id="Phobius"/>
    </source>
</evidence>
<keyword evidence="5 7" id="KW-0472">Membrane</keyword>
<keyword evidence="3 7" id="KW-0812">Transmembrane</keyword>
<feature type="transmembrane region" description="Helical" evidence="7">
    <location>
        <begin position="172"/>
        <end position="196"/>
    </location>
</feature>
<evidence type="ECO:0000256" key="2">
    <source>
        <dbReference type="ARBA" id="ARBA00022475"/>
    </source>
</evidence>
<organism evidence="8 9">
    <name type="scientific">Arthrobacter gyeryongensis</name>
    <dbReference type="NCBI Taxonomy" id="1650592"/>
    <lineage>
        <taxon>Bacteria</taxon>
        <taxon>Bacillati</taxon>
        <taxon>Actinomycetota</taxon>
        <taxon>Actinomycetes</taxon>
        <taxon>Micrococcales</taxon>
        <taxon>Micrococcaceae</taxon>
        <taxon>Arthrobacter</taxon>
    </lineage>
</organism>
<feature type="transmembrane region" description="Helical" evidence="7">
    <location>
        <begin position="56"/>
        <end position="76"/>
    </location>
</feature>
<keyword evidence="2" id="KW-1003">Cell membrane</keyword>
<dbReference type="PANTHER" id="PTHR32196:SF72">
    <property type="entry name" value="RIBOSE IMPORT PERMEASE PROTEIN RBSC"/>
    <property type="match status" value="1"/>
</dbReference>
<dbReference type="EMBL" id="BAABKK010000038">
    <property type="protein sequence ID" value="GAA5201840.1"/>
    <property type="molecule type" value="Genomic_DNA"/>
</dbReference>
<gene>
    <name evidence="8" type="ORF">GCM10023346_47200</name>
</gene>
<dbReference type="PANTHER" id="PTHR32196">
    <property type="entry name" value="ABC TRANSPORTER PERMEASE PROTEIN YPHD-RELATED-RELATED"/>
    <property type="match status" value="1"/>
</dbReference>
<feature type="transmembrane region" description="Helical" evidence="7">
    <location>
        <begin position="104"/>
        <end position="122"/>
    </location>
</feature>
<feature type="transmembrane region" description="Helical" evidence="7">
    <location>
        <begin position="227"/>
        <end position="245"/>
    </location>
</feature>
<feature type="compositionally biased region" description="Low complexity" evidence="6">
    <location>
        <begin position="339"/>
        <end position="352"/>
    </location>
</feature>
<feature type="transmembrane region" description="Helical" evidence="7">
    <location>
        <begin position="134"/>
        <end position="152"/>
    </location>
</feature>
<reference evidence="9" key="1">
    <citation type="journal article" date="2019" name="Int. J. Syst. Evol. Microbiol.">
        <title>The Global Catalogue of Microorganisms (GCM) 10K type strain sequencing project: providing services to taxonomists for standard genome sequencing and annotation.</title>
        <authorList>
            <consortium name="The Broad Institute Genomics Platform"/>
            <consortium name="The Broad Institute Genome Sequencing Center for Infectious Disease"/>
            <person name="Wu L."/>
            <person name="Ma J."/>
        </authorList>
    </citation>
    <scope>NUCLEOTIDE SEQUENCE [LARGE SCALE GENOMIC DNA]</scope>
    <source>
        <strain evidence="9">JCM 18514</strain>
    </source>
</reference>
<evidence type="ECO:0000256" key="5">
    <source>
        <dbReference type="ARBA" id="ARBA00023136"/>
    </source>
</evidence>
<evidence type="ECO:0000256" key="3">
    <source>
        <dbReference type="ARBA" id="ARBA00022692"/>
    </source>
</evidence>
<evidence type="ECO:0000256" key="6">
    <source>
        <dbReference type="SAM" id="MobiDB-lite"/>
    </source>
</evidence>
<feature type="transmembrane region" description="Helical" evidence="7">
    <location>
        <begin position="257"/>
        <end position="274"/>
    </location>
</feature>
<evidence type="ECO:0000313" key="9">
    <source>
        <dbReference type="Proteomes" id="UP001500200"/>
    </source>
</evidence>
<feature type="transmembrane region" description="Helical" evidence="7">
    <location>
        <begin position="281"/>
        <end position="301"/>
    </location>
</feature>
<evidence type="ECO:0000256" key="4">
    <source>
        <dbReference type="ARBA" id="ARBA00022989"/>
    </source>
</evidence>
<feature type="transmembrane region" description="Helical" evidence="7">
    <location>
        <begin position="21"/>
        <end position="44"/>
    </location>
</feature>
<feature type="region of interest" description="Disordered" evidence="6">
    <location>
        <begin position="336"/>
        <end position="359"/>
    </location>
</feature>
<accession>A0ABP9SVE4</accession>
<keyword evidence="4 7" id="KW-1133">Transmembrane helix</keyword>
<evidence type="ECO:0000256" key="1">
    <source>
        <dbReference type="ARBA" id="ARBA00004651"/>
    </source>
</evidence>
<comment type="subcellular location">
    <subcellularLocation>
        <location evidence="1">Cell membrane</location>
        <topology evidence="1">Multi-pass membrane protein</topology>
    </subcellularLocation>
</comment>
<protein>
    <submittedName>
        <fullName evidence="8">ABC transporter permease</fullName>
    </submittedName>
</protein>
<evidence type="ECO:0000313" key="8">
    <source>
        <dbReference type="EMBL" id="GAA5201840.1"/>
    </source>
</evidence>
<name>A0ABP9SVE4_9MICC</name>
<sequence length="359" mass="37220">MRPDMSSSLDAPALGNRIERLLAKPGSGLVALLILFIITMTFVAPSFLSLGNWENIANQAVFVLLLALGMTIVLIARGIDLSVGSVMGLSAGVAAFLINQGLIFPLALLAGIGCGLVCGLLNSLMITKLGLPDFVATLAMLGVARGVLFLWTKGTPFTRYMTAEYRIVGGQVKLGGIISVPIIVAIILCILVSLMLRKSVIGRYLYAIGGSPDAARLSGISVSKVKTFAYVVSGGCAGLAGVILAGRATNVAPTLGTGYEILAITAAIIGGAALTGGRGRMVGAVLGALTITLIANAMNIAGVTSEWQQVVTGIILLLAVLLDRITAYFKQRQNRAEIEPSPQQEQESAPSAMPKQALS</sequence>
<dbReference type="CDD" id="cd06579">
    <property type="entry name" value="TM_PBP1_transp_AraH_like"/>
    <property type="match status" value="1"/>
</dbReference>
<proteinExistence type="predicted"/>
<dbReference type="Proteomes" id="UP001500200">
    <property type="component" value="Unassembled WGS sequence"/>
</dbReference>
<comment type="caution">
    <text evidence="8">The sequence shown here is derived from an EMBL/GenBank/DDBJ whole genome shotgun (WGS) entry which is preliminary data.</text>
</comment>
<feature type="transmembrane region" description="Helical" evidence="7">
    <location>
        <begin position="307"/>
        <end position="325"/>
    </location>
</feature>
<dbReference type="Pfam" id="PF02653">
    <property type="entry name" value="BPD_transp_2"/>
    <property type="match status" value="1"/>
</dbReference>